<dbReference type="InterPro" id="IPR036249">
    <property type="entry name" value="Thioredoxin-like_sf"/>
</dbReference>
<dbReference type="Pfam" id="PF02798">
    <property type="entry name" value="GST_N"/>
    <property type="match status" value="1"/>
</dbReference>
<evidence type="ECO:0000256" key="4">
    <source>
        <dbReference type="ARBA" id="ARBA00047960"/>
    </source>
</evidence>
<dbReference type="Pfam" id="PF00043">
    <property type="entry name" value="GST_C"/>
    <property type="match status" value="1"/>
</dbReference>
<reference evidence="7" key="1">
    <citation type="journal article" date="2022" name="Cell">
        <title>Repeat-based holocentromeres influence genome architecture and karyotype evolution.</title>
        <authorList>
            <person name="Hofstatter P.G."/>
            <person name="Thangavel G."/>
            <person name="Lux T."/>
            <person name="Neumann P."/>
            <person name="Vondrak T."/>
            <person name="Novak P."/>
            <person name="Zhang M."/>
            <person name="Costa L."/>
            <person name="Castellani M."/>
            <person name="Scott A."/>
            <person name="Toegelov H."/>
            <person name="Fuchs J."/>
            <person name="Mata-Sucre Y."/>
            <person name="Dias Y."/>
            <person name="Vanzela A.L.L."/>
            <person name="Huettel B."/>
            <person name="Almeida C.C.S."/>
            <person name="Simkova H."/>
            <person name="Souza G."/>
            <person name="Pedrosa-Harand A."/>
            <person name="Macas J."/>
            <person name="Mayer K.F.X."/>
            <person name="Houben A."/>
            <person name="Marques A."/>
        </authorList>
    </citation>
    <scope>NUCLEOTIDE SEQUENCE</scope>
    <source>
        <strain evidence="7">RhyBre1mFocal</strain>
    </source>
</reference>
<comment type="caution">
    <text evidence="7">The sequence shown here is derived from an EMBL/GenBank/DDBJ whole genome shotgun (WGS) entry which is preliminary data.</text>
</comment>
<dbReference type="SFLD" id="SFLDG00358">
    <property type="entry name" value="Main_(cytGST)"/>
    <property type="match status" value="1"/>
</dbReference>
<feature type="domain" description="GST C-terminal" evidence="6">
    <location>
        <begin position="92"/>
        <end position="220"/>
    </location>
</feature>
<evidence type="ECO:0000259" key="6">
    <source>
        <dbReference type="PROSITE" id="PS50405"/>
    </source>
</evidence>
<proteinExistence type="inferred from homology"/>
<gene>
    <name evidence="7" type="ORF">LUZ63_019144</name>
</gene>
<evidence type="ECO:0000259" key="5">
    <source>
        <dbReference type="PROSITE" id="PS50404"/>
    </source>
</evidence>
<dbReference type="PROSITE" id="PS50404">
    <property type="entry name" value="GST_NTER"/>
    <property type="match status" value="1"/>
</dbReference>
<protein>
    <recommendedName>
        <fullName evidence="2">glutathione transferase</fullName>
        <ecNumber evidence="2">2.5.1.18</ecNumber>
    </recommendedName>
</protein>
<evidence type="ECO:0000256" key="1">
    <source>
        <dbReference type="ARBA" id="ARBA00010128"/>
    </source>
</evidence>
<dbReference type="GO" id="GO:0004364">
    <property type="term" value="F:glutathione transferase activity"/>
    <property type="evidence" value="ECO:0007669"/>
    <property type="project" value="UniProtKB-EC"/>
</dbReference>
<dbReference type="PANTHER" id="PTHR43900">
    <property type="entry name" value="GLUTATHIONE S-TRANSFERASE RHO"/>
    <property type="match status" value="1"/>
</dbReference>
<dbReference type="EMBL" id="JAMQYH010000005">
    <property type="protein sequence ID" value="KAJ1687754.1"/>
    <property type="molecule type" value="Genomic_DNA"/>
</dbReference>
<evidence type="ECO:0000256" key="3">
    <source>
        <dbReference type="ARBA" id="ARBA00022679"/>
    </source>
</evidence>
<dbReference type="OrthoDB" id="422574at2759"/>
<dbReference type="GO" id="GO:0009635">
    <property type="term" value="P:response to herbicide"/>
    <property type="evidence" value="ECO:0007669"/>
    <property type="project" value="UniProtKB-ARBA"/>
</dbReference>
<dbReference type="InterPro" id="IPR004046">
    <property type="entry name" value="GST_C"/>
</dbReference>
<dbReference type="CDD" id="cd03053">
    <property type="entry name" value="GST_N_Phi"/>
    <property type="match status" value="1"/>
</dbReference>
<feature type="domain" description="GST N-terminal" evidence="5">
    <location>
        <begin position="2"/>
        <end position="83"/>
    </location>
</feature>
<name>A0A9Q0C5W2_9POAL</name>
<dbReference type="GO" id="GO:0043295">
    <property type="term" value="F:glutathione binding"/>
    <property type="evidence" value="ECO:0007669"/>
    <property type="project" value="TreeGrafter"/>
</dbReference>
<dbReference type="GO" id="GO:0006749">
    <property type="term" value="P:glutathione metabolic process"/>
    <property type="evidence" value="ECO:0007669"/>
    <property type="project" value="TreeGrafter"/>
</dbReference>
<organism evidence="7 8">
    <name type="scientific">Rhynchospora breviuscula</name>
    <dbReference type="NCBI Taxonomy" id="2022672"/>
    <lineage>
        <taxon>Eukaryota</taxon>
        <taxon>Viridiplantae</taxon>
        <taxon>Streptophyta</taxon>
        <taxon>Embryophyta</taxon>
        <taxon>Tracheophyta</taxon>
        <taxon>Spermatophyta</taxon>
        <taxon>Magnoliopsida</taxon>
        <taxon>Liliopsida</taxon>
        <taxon>Poales</taxon>
        <taxon>Cyperaceae</taxon>
        <taxon>Cyperoideae</taxon>
        <taxon>Rhynchosporeae</taxon>
        <taxon>Rhynchospora</taxon>
    </lineage>
</organism>
<dbReference type="PANTHER" id="PTHR43900:SF49">
    <property type="entry name" value="GLUTATHIONE S-TRANSFERASE GSTF1-RELATED"/>
    <property type="match status" value="1"/>
</dbReference>
<dbReference type="FunFam" id="3.40.30.10:FF:000016">
    <property type="entry name" value="Glutathione S-transferase F2"/>
    <property type="match status" value="1"/>
</dbReference>
<dbReference type="SUPFAM" id="SSF47616">
    <property type="entry name" value="GST C-terminal domain-like"/>
    <property type="match status" value="1"/>
</dbReference>
<dbReference type="Gene3D" id="1.20.1050.10">
    <property type="match status" value="1"/>
</dbReference>
<dbReference type="Proteomes" id="UP001151287">
    <property type="component" value="Unassembled WGS sequence"/>
</dbReference>
<evidence type="ECO:0000313" key="7">
    <source>
        <dbReference type="EMBL" id="KAJ1687754.1"/>
    </source>
</evidence>
<dbReference type="InterPro" id="IPR034347">
    <property type="entry name" value="GST_Phi_C"/>
</dbReference>
<dbReference type="InterPro" id="IPR010987">
    <property type="entry name" value="Glutathione-S-Trfase_C-like"/>
</dbReference>
<dbReference type="Gene3D" id="3.40.30.10">
    <property type="entry name" value="Glutaredoxin"/>
    <property type="match status" value="1"/>
</dbReference>
<dbReference type="SUPFAM" id="SSF52833">
    <property type="entry name" value="Thioredoxin-like"/>
    <property type="match status" value="1"/>
</dbReference>
<dbReference type="InterPro" id="IPR036282">
    <property type="entry name" value="Glutathione-S-Trfase_C_sf"/>
</dbReference>
<dbReference type="PROSITE" id="PS50405">
    <property type="entry name" value="GST_CTER"/>
    <property type="match status" value="1"/>
</dbReference>
<keyword evidence="3" id="KW-0808">Transferase</keyword>
<accession>A0A9Q0C5W2</accession>
<evidence type="ECO:0000256" key="2">
    <source>
        <dbReference type="ARBA" id="ARBA00012452"/>
    </source>
</evidence>
<evidence type="ECO:0000313" key="8">
    <source>
        <dbReference type="Proteomes" id="UP001151287"/>
    </source>
</evidence>
<dbReference type="GO" id="GO:0005737">
    <property type="term" value="C:cytoplasm"/>
    <property type="evidence" value="ECO:0007669"/>
    <property type="project" value="TreeGrafter"/>
</dbReference>
<dbReference type="FunFam" id="1.20.1050.10:FF:000004">
    <property type="entry name" value="Glutathione S-transferase F2"/>
    <property type="match status" value="1"/>
</dbReference>
<dbReference type="AlphaFoldDB" id="A0A9Q0C5W2"/>
<keyword evidence="8" id="KW-1185">Reference proteome</keyword>
<dbReference type="SFLD" id="SFLDS00019">
    <property type="entry name" value="Glutathione_Transferase_(cytos"/>
    <property type="match status" value="1"/>
</dbReference>
<comment type="similarity">
    <text evidence="1">Belongs to the GST superfamily. Phi family.</text>
</comment>
<comment type="catalytic activity">
    <reaction evidence="4">
        <text>RX + glutathione = an S-substituted glutathione + a halide anion + H(+)</text>
        <dbReference type="Rhea" id="RHEA:16437"/>
        <dbReference type="ChEBI" id="CHEBI:15378"/>
        <dbReference type="ChEBI" id="CHEBI:16042"/>
        <dbReference type="ChEBI" id="CHEBI:17792"/>
        <dbReference type="ChEBI" id="CHEBI:57925"/>
        <dbReference type="ChEBI" id="CHEBI:90779"/>
        <dbReference type="EC" id="2.5.1.18"/>
    </reaction>
</comment>
<dbReference type="InterPro" id="IPR040079">
    <property type="entry name" value="Glutathione_S-Trfase"/>
</dbReference>
<sequence length="220" mass="24997">MGVMKVYGVARYMNVARVIVCLEEVAGDYQVVPVDFAFGEHKTPAHLARNPLGLIPAFEDGDLMIFESRTISKYVLRKYKSSDTDDLLRENNLTESTMVDQWLDVEAHHYDPIVCPISYNAFVLPKIGGIGDQKLIDTNLEKLKTVLEVYEAQLSKTKYLAGDFVSLADLSHFPATYYFMATPYADLFDNYPHVKAWWENLMTRPSLKKAAAGMFPKRNK</sequence>
<dbReference type="InterPro" id="IPR004045">
    <property type="entry name" value="Glutathione_S-Trfase_N"/>
</dbReference>
<dbReference type="EC" id="2.5.1.18" evidence="2"/>
<dbReference type="CDD" id="cd03187">
    <property type="entry name" value="GST_C_Phi"/>
    <property type="match status" value="1"/>
</dbReference>